<dbReference type="InterPro" id="IPR058548">
    <property type="entry name" value="MlaB-like_STAS"/>
</dbReference>
<gene>
    <name evidence="2" type="ORF">EDC23_1847</name>
</gene>
<accession>A0A4R8IK43</accession>
<evidence type="ECO:0000259" key="1">
    <source>
        <dbReference type="PROSITE" id="PS50801"/>
    </source>
</evidence>
<dbReference type="InterPro" id="IPR052746">
    <property type="entry name" value="MlaB_ABC_Transporter"/>
</dbReference>
<organism evidence="2 3">
    <name type="scientific">Thiohalophilus thiocyanatoxydans</name>
    <dbReference type="NCBI Taxonomy" id="381308"/>
    <lineage>
        <taxon>Bacteria</taxon>
        <taxon>Pseudomonadati</taxon>
        <taxon>Pseudomonadota</taxon>
        <taxon>Gammaproteobacteria</taxon>
        <taxon>Thiohalomonadales</taxon>
        <taxon>Thiohalophilaceae</taxon>
        <taxon>Thiohalophilus</taxon>
    </lineage>
</organism>
<evidence type="ECO:0000313" key="3">
    <source>
        <dbReference type="Proteomes" id="UP000294914"/>
    </source>
</evidence>
<proteinExistence type="predicted"/>
<reference evidence="2 3" key="1">
    <citation type="submission" date="2019-03" db="EMBL/GenBank/DDBJ databases">
        <title>Genomic Encyclopedia of Type Strains, Phase IV (KMG-IV): sequencing the most valuable type-strain genomes for metagenomic binning, comparative biology and taxonomic classification.</title>
        <authorList>
            <person name="Goeker M."/>
        </authorList>
    </citation>
    <scope>NUCLEOTIDE SEQUENCE [LARGE SCALE GENOMIC DNA]</scope>
    <source>
        <strain evidence="2 3">DSM 16326</strain>
    </source>
</reference>
<dbReference type="CDD" id="cd07043">
    <property type="entry name" value="STAS_anti-anti-sigma_factors"/>
    <property type="match status" value="1"/>
</dbReference>
<dbReference type="PANTHER" id="PTHR35849:SF1">
    <property type="entry name" value="INTERMEMBRANE PHOSPHOLIPID TRANSPORT SYSTEM BINDING PROTEIN MLAB"/>
    <property type="match status" value="1"/>
</dbReference>
<dbReference type="PANTHER" id="PTHR35849">
    <property type="entry name" value="BLR2341 PROTEIN"/>
    <property type="match status" value="1"/>
</dbReference>
<dbReference type="InterPro" id="IPR002645">
    <property type="entry name" value="STAS_dom"/>
</dbReference>
<dbReference type="Pfam" id="PF13466">
    <property type="entry name" value="STAS_2"/>
    <property type="match status" value="1"/>
</dbReference>
<dbReference type="Gene3D" id="3.30.750.24">
    <property type="entry name" value="STAS domain"/>
    <property type="match status" value="1"/>
</dbReference>
<evidence type="ECO:0000313" key="2">
    <source>
        <dbReference type="EMBL" id="TDY01101.1"/>
    </source>
</evidence>
<dbReference type="PROSITE" id="PS50801">
    <property type="entry name" value="STAS"/>
    <property type="match status" value="1"/>
</dbReference>
<keyword evidence="3" id="KW-1185">Reference proteome</keyword>
<protein>
    <submittedName>
        <fullName evidence="2">Phospholipid transport system transporter-binding protein</fullName>
    </submittedName>
</protein>
<dbReference type="RefSeq" id="WP_134083762.1">
    <property type="nucleotide sequence ID" value="NZ_SOQX01000004.1"/>
</dbReference>
<dbReference type="InterPro" id="IPR036513">
    <property type="entry name" value="STAS_dom_sf"/>
</dbReference>
<comment type="caution">
    <text evidence="2">The sequence shown here is derived from an EMBL/GenBank/DDBJ whole genome shotgun (WGS) entry which is preliminary data.</text>
</comment>
<feature type="domain" description="STAS" evidence="1">
    <location>
        <begin position="16"/>
        <end position="101"/>
    </location>
</feature>
<name>A0A4R8IK43_9GAMM</name>
<dbReference type="OrthoDB" id="5297990at2"/>
<sequence>MSDTAIKPQDDNSYLISGELNMQTVPGLLQQVEPILNRSQDEEVCFDLQAVTRSDSAGLALLVEWMQFARQRDRKLSFRNLPEQLRDIARVSGLEDLLPLS</sequence>
<dbReference type="EMBL" id="SOQX01000004">
    <property type="protein sequence ID" value="TDY01101.1"/>
    <property type="molecule type" value="Genomic_DNA"/>
</dbReference>
<dbReference type="AlphaFoldDB" id="A0A4R8IK43"/>
<dbReference type="SUPFAM" id="SSF52091">
    <property type="entry name" value="SpoIIaa-like"/>
    <property type="match status" value="1"/>
</dbReference>
<dbReference type="Proteomes" id="UP000294914">
    <property type="component" value="Unassembled WGS sequence"/>
</dbReference>